<dbReference type="PANTHER" id="PTHR39455:SF1">
    <property type="entry name" value="CELL DIVISION PROTEIN ZAPD"/>
    <property type="match status" value="1"/>
</dbReference>
<evidence type="ECO:0000256" key="4">
    <source>
        <dbReference type="ARBA" id="ARBA00023306"/>
    </source>
</evidence>
<comment type="caution">
    <text evidence="6">The sequence shown here is derived from an EMBL/GenBank/DDBJ whole genome shotgun (WGS) entry which is preliminary data.</text>
</comment>
<dbReference type="InterPro" id="IPR027462">
    <property type="entry name" value="ZapD_C"/>
</dbReference>
<dbReference type="NCBIfam" id="NF003656">
    <property type="entry name" value="PRK05287.1-4"/>
    <property type="match status" value="1"/>
</dbReference>
<dbReference type="InterPro" id="IPR036268">
    <property type="entry name" value="ZapD_sf"/>
</dbReference>
<dbReference type="Gene3D" id="2.60.440.10">
    <property type="entry name" value="YacF-like domains"/>
    <property type="match status" value="1"/>
</dbReference>
<dbReference type="InterPro" id="IPR009777">
    <property type="entry name" value="ZapD"/>
</dbReference>
<reference evidence="7" key="1">
    <citation type="journal article" date="2019" name="Int. J. Syst. Evol. Microbiol.">
        <title>The Global Catalogue of Microorganisms (GCM) 10K type strain sequencing project: providing services to taxonomists for standard genome sequencing and annotation.</title>
        <authorList>
            <consortium name="The Broad Institute Genomics Platform"/>
            <consortium name="The Broad Institute Genome Sequencing Center for Infectious Disease"/>
            <person name="Wu L."/>
            <person name="Ma J."/>
        </authorList>
    </citation>
    <scope>NUCLEOTIDE SEQUENCE [LARGE SCALE GENOMIC DNA]</scope>
    <source>
        <strain evidence="7">JCM 18423</strain>
    </source>
</reference>
<comment type="function">
    <text evidence="5">Cell division factor that enhances FtsZ-ring assembly. Directly interacts with FtsZ and promotes bundling of FtsZ protofilaments, with a reduction in FtsZ GTPase activity.</text>
</comment>
<keyword evidence="2 5" id="KW-0132">Cell division</keyword>
<evidence type="ECO:0000256" key="1">
    <source>
        <dbReference type="ARBA" id="ARBA00022490"/>
    </source>
</evidence>
<proteinExistence type="inferred from homology"/>
<name>A0ABP9LS77_9BURK</name>
<evidence type="ECO:0000313" key="6">
    <source>
        <dbReference type="EMBL" id="GAA5084419.1"/>
    </source>
</evidence>
<evidence type="ECO:0000256" key="2">
    <source>
        <dbReference type="ARBA" id="ARBA00022618"/>
    </source>
</evidence>
<accession>A0ABP9LS77</accession>
<organism evidence="6 7">
    <name type="scientific">Paenalcaligenes hermetiae</name>
    <dbReference type="NCBI Taxonomy" id="1157987"/>
    <lineage>
        <taxon>Bacteria</taxon>
        <taxon>Pseudomonadati</taxon>
        <taxon>Pseudomonadota</taxon>
        <taxon>Betaproteobacteria</taxon>
        <taxon>Burkholderiales</taxon>
        <taxon>Alcaligenaceae</taxon>
        <taxon>Paenalcaligenes</taxon>
    </lineage>
</organism>
<comment type="similarity">
    <text evidence="5">Belongs to the ZapD family.</text>
</comment>
<protein>
    <recommendedName>
        <fullName evidence="5">Cell division protein ZapD</fullName>
    </recommendedName>
    <alternativeName>
        <fullName evidence="5">Z ring-associated protein D</fullName>
    </alternativeName>
</protein>
<dbReference type="Proteomes" id="UP001500227">
    <property type="component" value="Unassembled WGS sequence"/>
</dbReference>
<dbReference type="PANTHER" id="PTHR39455">
    <property type="entry name" value="CELL DIVISION PROTEIN ZAPD"/>
    <property type="match status" value="1"/>
</dbReference>
<evidence type="ECO:0000256" key="3">
    <source>
        <dbReference type="ARBA" id="ARBA00023210"/>
    </source>
</evidence>
<dbReference type="Gene3D" id="1.10.3900.10">
    <property type="entry name" value="YacF-like"/>
    <property type="match status" value="1"/>
</dbReference>
<gene>
    <name evidence="5 6" type="primary">zapD</name>
    <name evidence="6" type="ORF">GCM10023337_01950</name>
</gene>
<keyword evidence="4 5" id="KW-0131">Cell cycle</keyword>
<dbReference type="EMBL" id="BAABKD010000001">
    <property type="protein sequence ID" value="GAA5084419.1"/>
    <property type="molecule type" value="Genomic_DNA"/>
</dbReference>
<dbReference type="RefSeq" id="WP_300647132.1">
    <property type="nucleotide sequence ID" value="NZ_BAABKD010000001.1"/>
</dbReference>
<comment type="subcellular location">
    <subcellularLocation>
        <location evidence="5">Cytoplasm</location>
    </subcellularLocation>
    <text evidence="5">Localizes to mid-cell in an FtsZ-dependent manner.</text>
</comment>
<keyword evidence="1 5" id="KW-0963">Cytoplasm</keyword>
<dbReference type="Pfam" id="PF07072">
    <property type="entry name" value="ZapD"/>
    <property type="match status" value="1"/>
</dbReference>
<dbReference type="HAMAP" id="MF_01092">
    <property type="entry name" value="ZapD"/>
    <property type="match status" value="1"/>
</dbReference>
<dbReference type="GO" id="GO:0051301">
    <property type="term" value="P:cell division"/>
    <property type="evidence" value="ECO:0007669"/>
    <property type="project" value="UniProtKB-KW"/>
</dbReference>
<keyword evidence="7" id="KW-1185">Reference proteome</keyword>
<dbReference type="SUPFAM" id="SSF160950">
    <property type="entry name" value="YacF-like"/>
    <property type="match status" value="1"/>
</dbReference>
<sequence length="251" mass="28772">MILYEYPCNERVRTFLRIESLFKRLFYFTQGSDPYLHQVAIATLFDLLDVTERTDLRGMVLQDLERQRVALNALREHPQVSLDVLESTLNEIARIVQGLSAQGRIAQDLRDNEWLCSIRGRLAVPGGASQVDIPSFYSWQMLSPEHRQADIKAWTQSFMPLYQALDLILRILRGAGDRVQQVAEAGAYQEMLGGKTFQLLRVWVDEQYGVYPDMSANKYVILVRFSRHGADHKPVTVKQAIPFQLARCNIG</sequence>
<evidence type="ECO:0000256" key="5">
    <source>
        <dbReference type="HAMAP-Rule" id="MF_01092"/>
    </source>
</evidence>
<comment type="subunit">
    <text evidence="5">Interacts with FtsZ.</text>
</comment>
<keyword evidence="3 5" id="KW-0717">Septation</keyword>
<evidence type="ECO:0000313" key="7">
    <source>
        <dbReference type="Proteomes" id="UP001500227"/>
    </source>
</evidence>